<gene>
    <name evidence="1" type="ORF">EYF80_067285</name>
</gene>
<organism evidence="1 2">
    <name type="scientific">Liparis tanakae</name>
    <name type="common">Tanaka's snailfish</name>
    <dbReference type="NCBI Taxonomy" id="230148"/>
    <lineage>
        <taxon>Eukaryota</taxon>
        <taxon>Metazoa</taxon>
        <taxon>Chordata</taxon>
        <taxon>Craniata</taxon>
        <taxon>Vertebrata</taxon>
        <taxon>Euteleostomi</taxon>
        <taxon>Actinopterygii</taxon>
        <taxon>Neopterygii</taxon>
        <taxon>Teleostei</taxon>
        <taxon>Neoteleostei</taxon>
        <taxon>Acanthomorphata</taxon>
        <taxon>Eupercaria</taxon>
        <taxon>Perciformes</taxon>
        <taxon>Cottioidei</taxon>
        <taxon>Cottales</taxon>
        <taxon>Liparidae</taxon>
        <taxon>Liparis</taxon>
    </lineage>
</organism>
<proteinExistence type="predicted"/>
<dbReference type="Proteomes" id="UP000314294">
    <property type="component" value="Unassembled WGS sequence"/>
</dbReference>
<keyword evidence="2" id="KW-1185">Reference proteome</keyword>
<comment type="caution">
    <text evidence="1">The sequence shown here is derived from an EMBL/GenBank/DDBJ whole genome shotgun (WGS) entry which is preliminary data.</text>
</comment>
<sequence length="124" mass="13282">MKRVISLCVDLVTRGSQPHGKGCKEPVDPLVRSHEAAFIKSPVTIRALCVEVKLRVTSSRPGSLLMTLKPLRGGLTSVGPASDDSSGFMQPYRSIVTATTQRSVSRSGAVGLKVRDTTTLTFDL</sequence>
<accession>A0A4Z2E1G1</accession>
<reference evidence="1 2" key="1">
    <citation type="submission" date="2019-03" db="EMBL/GenBank/DDBJ databases">
        <title>First draft genome of Liparis tanakae, snailfish: a comprehensive survey of snailfish specific genes.</title>
        <authorList>
            <person name="Kim W."/>
            <person name="Song I."/>
            <person name="Jeong J.-H."/>
            <person name="Kim D."/>
            <person name="Kim S."/>
            <person name="Ryu S."/>
            <person name="Song J.Y."/>
            <person name="Lee S.K."/>
        </authorList>
    </citation>
    <scope>NUCLEOTIDE SEQUENCE [LARGE SCALE GENOMIC DNA]</scope>
    <source>
        <tissue evidence="1">Muscle</tissue>
    </source>
</reference>
<dbReference type="AlphaFoldDB" id="A0A4Z2E1G1"/>
<evidence type="ECO:0000313" key="1">
    <source>
        <dbReference type="EMBL" id="TNN22601.1"/>
    </source>
</evidence>
<dbReference type="EMBL" id="SRLO01021767">
    <property type="protein sequence ID" value="TNN22601.1"/>
    <property type="molecule type" value="Genomic_DNA"/>
</dbReference>
<name>A0A4Z2E1G1_9TELE</name>
<protein>
    <submittedName>
        <fullName evidence="1">Uncharacterized protein</fullName>
    </submittedName>
</protein>
<evidence type="ECO:0000313" key="2">
    <source>
        <dbReference type="Proteomes" id="UP000314294"/>
    </source>
</evidence>